<evidence type="ECO:0000313" key="1">
    <source>
        <dbReference type="EMBL" id="TWT19649.1"/>
    </source>
</evidence>
<proteinExistence type="predicted"/>
<keyword evidence="2" id="KW-1185">Reference proteome</keyword>
<dbReference type="Gene3D" id="3.10.450.50">
    <property type="match status" value="1"/>
</dbReference>
<reference evidence="1 2" key="1">
    <citation type="submission" date="2019-07" db="EMBL/GenBank/DDBJ databases">
        <title>Luteimonas sp. YD-1 nov., isolated from acidic soil.</title>
        <authorList>
            <person name="Zhou J."/>
        </authorList>
    </citation>
    <scope>NUCLEOTIDE SEQUENCE [LARGE SCALE GENOMIC DNA]</scope>
    <source>
        <strain evidence="1 2">YD-1</strain>
    </source>
</reference>
<comment type="caution">
    <text evidence="1">The sequence shown here is derived from an EMBL/GenBank/DDBJ whole genome shotgun (WGS) entry which is preliminary data.</text>
</comment>
<accession>A0A5C5U1N4</accession>
<dbReference type="EMBL" id="VOHE01000003">
    <property type="protein sequence ID" value="TWT19649.1"/>
    <property type="molecule type" value="Genomic_DNA"/>
</dbReference>
<dbReference type="RefSeq" id="WP_146312245.1">
    <property type="nucleotide sequence ID" value="NZ_VOHE01000003.1"/>
</dbReference>
<protein>
    <submittedName>
        <fullName evidence="1">Ester cyclase</fullName>
    </submittedName>
</protein>
<dbReference type="OrthoDB" id="9810441at2"/>
<dbReference type="InterPro" id="IPR009959">
    <property type="entry name" value="Cyclase_SnoaL-like"/>
</dbReference>
<name>A0A5C5U1N4_9GAMM</name>
<dbReference type="Proteomes" id="UP000315949">
    <property type="component" value="Unassembled WGS sequence"/>
</dbReference>
<dbReference type="AlphaFoldDB" id="A0A5C5U1N4"/>
<dbReference type="GO" id="GO:0030638">
    <property type="term" value="P:polyketide metabolic process"/>
    <property type="evidence" value="ECO:0007669"/>
    <property type="project" value="InterPro"/>
</dbReference>
<dbReference type="InterPro" id="IPR032710">
    <property type="entry name" value="NTF2-like_dom_sf"/>
</dbReference>
<dbReference type="Pfam" id="PF07366">
    <property type="entry name" value="SnoaL"/>
    <property type="match status" value="1"/>
</dbReference>
<dbReference type="PANTHER" id="PTHR38436:SF1">
    <property type="entry name" value="ESTER CYCLASE"/>
    <property type="match status" value="1"/>
</dbReference>
<gene>
    <name evidence="1" type="ORF">FQY79_07340</name>
</gene>
<dbReference type="PANTHER" id="PTHR38436">
    <property type="entry name" value="POLYKETIDE CYCLASE SNOAL-LIKE DOMAIN"/>
    <property type="match status" value="1"/>
</dbReference>
<dbReference type="SUPFAM" id="SSF54427">
    <property type="entry name" value="NTF2-like"/>
    <property type="match status" value="1"/>
</dbReference>
<sequence>MSLARLYRDYIACLNSRDLSRLGEFVAADVTYNGEPIGLEGYRRMLEEDYRAIPDLRFEVQLLVADGSSVAARLAFDCHPAGRFLGLDVDGRRARFCENVMYGYADGKIARVWSVIDKVAVERCLSEPSPR</sequence>
<evidence type="ECO:0000313" key="2">
    <source>
        <dbReference type="Proteomes" id="UP000315949"/>
    </source>
</evidence>
<organism evidence="1 2">
    <name type="scientific">Luteimonas wenzhouensis</name>
    <dbReference type="NCBI Taxonomy" id="2599615"/>
    <lineage>
        <taxon>Bacteria</taxon>
        <taxon>Pseudomonadati</taxon>
        <taxon>Pseudomonadota</taxon>
        <taxon>Gammaproteobacteria</taxon>
        <taxon>Lysobacterales</taxon>
        <taxon>Lysobacteraceae</taxon>
        <taxon>Luteimonas</taxon>
    </lineage>
</organism>